<keyword evidence="5" id="KW-1278">Translocase</keyword>
<keyword evidence="3 9" id="KW-0812">Transmembrane</keyword>
<name>A0A7G9Y6M6_9EURY</name>
<dbReference type="GO" id="GO:0016020">
    <property type="term" value="C:membrane"/>
    <property type="evidence" value="ECO:0007669"/>
    <property type="project" value="InterPro"/>
</dbReference>
<sequence>MGLDIGELGLDNPLVLVGLFIGGLLPFLFSAVTMNAVGKAAFKIVEEVRRQFREIPGIMEGTTKPEYGKAVDIVTKAAIGSMVIPGILAIGVPLIVGILLGKVALGGFLIGIIVVGLLMALFMANSGAAWDNAKKLIEDGAHGGKGSEAHKAAVVGDTVGDPFKDTSGPALNPLIKVVNIIAILFAAMFGTGLLFGG</sequence>
<feature type="transmembrane region" description="Helical" evidence="9">
    <location>
        <begin position="14"/>
        <end position="37"/>
    </location>
</feature>
<evidence type="ECO:0000256" key="6">
    <source>
        <dbReference type="ARBA" id="ARBA00022989"/>
    </source>
</evidence>
<keyword evidence="2" id="KW-0813">Transport</keyword>
<evidence type="ECO:0000256" key="5">
    <source>
        <dbReference type="ARBA" id="ARBA00022967"/>
    </source>
</evidence>
<proteinExistence type="predicted"/>
<keyword evidence="6 9" id="KW-1133">Transmembrane helix</keyword>
<comment type="subcellular location">
    <subcellularLocation>
        <location evidence="1">Endomembrane system</location>
        <topology evidence="1">Multi-pass membrane protein</topology>
    </subcellularLocation>
</comment>
<protein>
    <submittedName>
        <fullName evidence="10">K(+)-insensitive pyrophosphate-energized proton pump</fullName>
    </submittedName>
</protein>
<organism evidence="10">
    <name type="scientific">Candidatus Methanogaster sp. ANME-2c ERB4</name>
    <dbReference type="NCBI Taxonomy" id="2759911"/>
    <lineage>
        <taxon>Archaea</taxon>
        <taxon>Methanobacteriati</taxon>
        <taxon>Methanobacteriota</taxon>
        <taxon>Stenosarchaea group</taxon>
        <taxon>Methanomicrobia</taxon>
        <taxon>Methanosarcinales</taxon>
        <taxon>ANME-2 cluster</taxon>
        <taxon>Candidatus Methanogasteraceae</taxon>
        <taxon>Candidatus Methanogaster</taxon>
    </lineage>
</organism>
<evidence type="ECO:0000256" key="9">
    <source>
        <dbReference type="SAM" id="Phobius"/>
    </source>
</evidence>
<dbReference type="GO" id="GO:0012505">
    <property type="term" value="C:endomembrane system"/>
    <property type="evidence" value="ECO:0007669"/>
    <property type="project" value="UniProtKB-SubCell"/>
</dbReference>
<dbReference type="AlphaFoldDB" id="A0A7G9Y6M6"/>
<keyword evidence="4" id="KW-0460">Magnesium</keyword>
<feature type="transmembrane region" description="Helical" evidence="9">
    <location>
        <begin position="174"/>
        <end position="195"/>
    </location>
</feature>
<feature type="transmembrane region" description="Helical" evidence="9">
    <location>
        <begin position="77"/>
        <end position="99"/>
    </location>
</feature>
<dbReference type="EMBL" id="MT630848">
    <property type="protein sequence ID" value="QNO43660.1"/>
    <property type="molecule type" value="Genomic_DNA"/>
</dbReference>
<evidence type="ECO:0000256" key="2">
    <source>
        <dbReference type="ARBA" id="ARBA00022448"/>
    </source>
</evidence>
<dbReference type="GO" id="GO:0004427">
    <property type="term" value="F:inorganic diphosphate phosphatase activity"/>
    <property type="evidence" value="ECO:0007669"/>
    <property type="project" value="InterPro"/>
</dbReference>
<dbReference type="GO" id="GO:0009678">
    <property type="term" value="F:diphosphate hydrolysis-driven proton transmembrane transporter activity"/>
    <property type="evidence" value="ECO:0007669"/>
    <property type="project" value="InterPro"/>
</dbReference>
<dbReference type="InterPro" id="IPR004131">
    <property type="entry name" value="PPase-energised_H-pump"/>
</dbReference>
<dbReference type="Pfam" id="PF03030">
    <property type="entry name" value="H_PPase"/>
    <property type="match status" value="1"/>
</dbReference>
<reference evidence="10" key="1">
    <citation type="submission" date="2020-06" db="EMBL/GenBank/DDBJ databases">
        <title>Unique genomic features of the anaerobic methanotrophic archaea.</title>
        <authorList>
            <person name="Chadwick G.L."/>
            <person name="Skennerton C.T."/>
            <person name="Laso-Perez R."/>
            <person name="Leu A.O."/>
            <person name="Speth D.R."/>
            <person name="Yu H."/>
            <person name="Morgan-Lang C."/>
            <person name="Hatzenpichler R."/>
            <person name="Goudeau D."/>
            <person name="Malmstrom R."/>
            <person name="Brazelton W.J."/>
            <person name="Woyke T."/>
            <person name="Hallam S.J."/>
            <person name="Tyson G.W."/>
            <person name="Wegener G."/>
            <person name="Boetius A."/>
            <person name="Orphan V."/>
        </authorList>
    </citation>
    <scope>NUCLEOTIDE SEQUENCE</scope>
</reference>
<keyword evidence="7" id="KW-0406">Ion transport</keyword>
<accession>A0A7G9Y6M6</accession>
<keyword evidence="8 9" id="KW-0472">Membrane</keyword>
<evidence type="ECO:0000313" key="10">
    <source>
        <dbReference type="EMBL" id="QNO43660.1"/>
    </source>
</evidence>
<dbReference type="PANTHER" id="PTHR31998">
    <property type="entry name" value="K(+)-INSENSITIVE PYROPHOSPHATE-ENERGIZED PROTON PUMP"/>
    <property type="match status" value="1"/>
</dbReference>
<evidence type="ECO:0000256" key="4">
    <source>
        <dbReference type="ARBA" id="ARBA00022842"/>
    </source>
</evidence>
<evidence type="ECO:0000256" key="7">
    <source>
        <dbReference type="ARBA" id="ARBA00023065"/>
    </source>
</evidence>
<feature type="transmembrane region" description="Helical" evidence="9">
    <location>
        <begin position="105"/>
        <end position="124"/>
    </location>
</feature>
<evidence type="ECO:0000256" key="3">
    <source>
        <dbReference type="ARBA" id="ARBA00022692"/>
    </source>
</evidence>
<gene>
    <name evidence="10" type="primary">hppA</name>
    <name evidence="10" type="ORF">MOOKMAHM_00029</name>
</gene>
<evidence type="ECO:0000256" key="1">
    <source>
        <dbReference type="ARBA" id="ARBA00004127"/>
    </source>
</evidence>
<evidence type="ECO:0000256" key="8">
    <source>
        <dbReference type="ARBA" id="ARBA00023136"/>
    </source>
</evidence>